<dbReference type="Gene3D" id="1.10.472.80">
    <property type="entry name" value="Ypt/Rab-GAP domain of gyp1p, domain 3"/>
    <property type="match status" value="1"/>
</dbReference>
<accession>A0A9N9D4S8</accession>
<dbReference type="Proteomes" id="UP000789342">
    <property type="component" value="Unassembled WGS sequence"/>
</dbReference>
<dbReference type="InterPro" id="IPR000195">
    <property type="entry name" value="Rab-GAP-TBC_dom"/>
</dbReference>
<dbReference type="FunFam" id="1.10.472.80:FF:000026">
    <property type="entry name" value="Mitotic check point protein (Bub2)"/>
    <property type="match status" value="1"/>
</dbReference>
<dbReference type="PANTHER" id="PTHR22957:SF263">
    <property type="entry name" value="MITOTIC CHECK POINT PROTEIN BUB2"/>
    <property type="match status" value="1"/>
</dbReference>
<feature type="region of interest" description="Disordered" evidence="6">
    <location>
        <begin position="41"/>
        <end position="65"/>
    </location>
</feature>
<dbReference type="FunFam" id="1.10.8.270:FF:000035">
    <property type="entry name" value="Cell cycle arrest protein BUB2"/>
    <property type="match status" value="1"/>
</dbReference>
<evidence type="ECO:0000259" key="7">
    <source>
        <dbReference type="PROSITE" id="PS50086"/>
    </source>
</evidence>
<evidence type="ECO:0000256" key="5">
    <source>
        <dbReference type="ARBA" id="ARBA00061049"/>
    </source>
</evidence>
<evidence type="ECO:0000313" key="9">
    <source>
        <dbReference type="Proteomes" id="UP000789342"/>
    </source>
</evidence>
<comment type="subcellular location">
    <subcellularLocation>
        <location evidence="1">Cytoplasm</location>
        <location evidence="1">Cytoskeleton</location>
    </subcellularLocation>
</comment>
<keyword evidence="4" id="KW-0131">Cell cycle</keyword>
<dbReference type="EMBL" id="CAJVPV010008087">
    <property type="protein sequence ID" value="CAG8626315.1"/>
    <property type="molecule type" value="Genomic_DNA"/>
</dbReference>
<dbReference type="OrthoDB" id="10263206at2759"/>
<reference evidence="8" key="1">
    <citation type="submission" date="2021-06" db="EMBL/GenBank/DDBJ databases">
        <authorList>
            <person name="Kallberg Y."/>
            <person name="Tangrot J."/>
            <person name="Rosling A."/>
        </authorList>
    </citation>
    <scope>NUCLEOTIDE SEQUENCE</scope>
    <source>
        <strain evidence="8">CL551</strain>
    </source>
</reference>
<dbReference type="PROSITE" id="PS50086">
    <property type="entry name" value="TBC_RABGAP"/>
    <property type="match status" value="1"/>
</dbReference>
<feature type="domain" description="Rab-GAP TBC" evidence="7">
    <location>
        <begin position="157"/>
        <end position="347"/>
    </location>
</feature>
<name>A0A9N9D4S8_9GLOM</name>
<evidence type="ECO:0000256" key="1">
    <source>
        <dbReference type="ARBA" id="ARBA00004245"/>
    </source>
</evidence>
<proteinExistence type="inferred from homology"/>
<protein>
    <submittedName>
        <fullName evidence="8">11316_t:CDS:1</fullName>
    </submittedName>
</protein>
<evidence type="ECO:0000256" key="4">
    <source>
        <dbReference type="ARBA" id="ARBA00023306"/>
    </source>
</evidence>
<keyword evidence="3" id="KW-0206">Cytoskeleton</keyword>
<dbReference type="SMART" id="SM00164">
    <property type="entry name" value="TBC"/>
    <property type="match status" value="1"/>
</dbReference>
<dbReference type="GO" id="GO:1990334">
    <property type="term" value="C:Bfa1-Bub2 complex"/>
    <property type="evidence" value="ECO:0007669"/>
    <property type="project" value="UniProtKB-ARBA"/>
</dbReference>
<evidence type="ECO:0000256" key="2">
    <source>
        <dbReference type="ARBA" id="ARBA00022490"/>
    </source>
</evidence>
<dbReference type="InterPro" id="IPR035969">
    <property type="entry name" value="Rab-GAP_TBC_sf"/>
</dbReference>
<evidence type="ECO:0000256" key="6">
    <source>
        <dbReference type="SAM" id="MobiDB-lite"/>
    </source>
</evidence>
<dbReference type="AlphaFoldDB" id="A0A9N9D4S8"/>
<organism evidence="8 9">
    <name type="scientific">Acaulospora morrowiae</name>
    <dbReference type="NCBI Taxonomy" id="94023"/>
    <lineage>
        <taxon>Eukaryota</taxon>
        <taxon>Fungi</taxon>
        <taxon>Fungi incertae sedis</taxon>
        <taxon>Mucoromycota</taxon>
        <taxon>Glomeromycotina</taxon>
        <taxon>Glomeromycetes</taxon>
        <taxon>Diversisporales</taxon>
        <taxon>Acaulosporaceae</taxon>
        <taxon>Acaulospora</taxon>
    </lineage>
</organism>
<dbReference type="Gene3D" id="1.10.8.270">
    <property type="entry name" value="putative rabgap domain of human tbc1 domain family member 14 like domains"/>
    <property type="match status" value="1"/>
</dbReference>
<comment type="caution">
    <text evidence="8">The sequence shown here is derived from an EMBL/GenBank/DDBJ whole genome shotgun (WGS) entry which is preliminary data.</text>
</comment>
<keyword evidence="9" id="KW-1185">Reference proteome</keyword>
<dbReference type="GO" id="GO:0005096">
    <property type="term" value="F:GTPase activator activity"/>
    <property type="evidence" value="ECO:0007669"/>
    <property type="project" value="TreeGrafter"/>
</dbReference>
<evidence type="ECO:0000256" key="3">
    <source>
        <dbReference type="ARBA" id="ARBA00023212"/>
    </source>
</evidence>
<sequence>MAPVIVLPPSLHISPYGSALQEKPSNLLMQKPYKDSFGHSTPNLNSHTMKTNTEDGVPLKDTSNKPFATETKCVKARSQNNSPTQGQHSFAWTKYKSVTPVSSHAPMQRHQVDKSSNPFEEILDTSHRTEREVRASLSKLRRVILTEGLPEEDLPKLTLNSLRSRVWKHLLGVYHVSAREYIQLINKGRSCVYDKVRNDTFRTLATDKKFLEKVNEEMLIRVLNAFAWKMKSSSSCNGQSVTYVQGMNVLVAPFLFTMSEIDAFFSFATFIQTCCPLYVTPTLQGVHCGLKLLDKCLQILDPELFNYLRSKCLKAEIYALSSILTLCACTPPLEQVLRLWDFLLAYGVHLNVLCVIAQLILMRKQLLKAPSPMKLLRTMPELNAKQIIKLTVQLAQKIPDKLYDLLVRHPFDPDVATILEKEK</sequence>
<dbReference type="Pfam" id="PF00566">
    <property type="entry name" value="RabGAP-TBC"/>
    <property type="match status" value="1"/>
</dbReference>
<keyword evidence="2" id="KW-0963">Cytoplasm</keyword>
<dbReference type="GO" id="GO:0010948">
    <property type="term" value="P:negative regulation of cell cycle process"/>
    <property type="evidence" value="ECO:0007669"/>
    <property type="project" value="UniProtKB-ARBA"/>
</dbReference>
<gene>
    <name evidence="8" type="ORF">AMORRO_LOCUS8888</name>
</gene>
<dbReference type="PANTHER" id="PTHR22957">
    <property type="entry name" value="TBC1 DOMAIN FAMILY MEMBER GTPASE-ACTIVATING PROTEIN"/>
    <property type="match status" value="1"/>
</dbReference>
<dbReference type="SUPFAM" id="SSF47923">
    <property type="entry name" value="Ypt/Rab-GAP domain of gyp1p"/>
    <property type="match status" value="2"/>
</dbReference>
<feature type="compositionally biased region" description="Polar residues" evidence="6">
    <location>
        <begin position="41"/>
        <end position="51"/>
    </location>
</feature>
<evidence type="ECO:0000313" key="8">
    <source>
        <dbReference type="EMBL" id="CAG8626315.1"/>
    </source>
</evidence>
<comment type="similarity">
    <text evidence="5">Belongs to the BUB2 family.</text>
</comment>